<keyword evidence="1" id="KW-0031">Aminopeptidase</keyword>
<dbReference type="Proteomes" id="UP000316993">
    <property type="component" value="Unassembled WGS sequence"/>
</dbReference>
<keyword evidence="1" id="KW-0378">Hydrolase</keyword>
<dbReference type="PIRSF" id="PIRSF029285">
    <property type="entry name" value="Aminopept"/>
    <property type="match status" value="1"/>
</dbReference>
<organism evidence="1 2">
    <name type="scientific">Acidovorax temperans</name>
    <dbReference type="NCBI Taxonomy" id="80878"/>
    <lineage>
        <taxon>Bacteria</taxon>
        <taxon>Pseudomonadati</taxon>
        <taxon>Pseudomonadota</taxon>
        <taxon>Betaproteobacteria</taxon>
        <taxon>Burkholderiales</taxon>
        <taxon>Comamonadaceae</taxon>
        <taxon>Acidovorax</taxon>
    </lineage>
</organism>
<dbReference type="InterPro" id="IPR014553">
    <property type="entry name" value="Aminopept"/>
</dbReference>
<sequence length="407" mass="45265">MRIPLFSHPMRPHASTPITALRPPARWALLIAWLGSLALLGGCTSMRSTVGYYWQSIHGHAQLMQAARPLDEWIAQPDTPPALRTRLQLAQRARAFAVAELHRPDNASYRRYADLKRPAAVWNVVAAPPDALTLHTWCFPVTGCIGYRGYFDQADAQAEADQLSAQGLEVDVYGVPAYSTLGYMNWAGGDPLLSTFVGWPEGDFVRLLFHELAHQVVYAQGDTVFNESFATAVERLGSARWMAEHSTPEARAALAASEQRRAQWRALTRATRAELQAIYEQNQAAALDTQALAAIKSEAMQRFRASYDQLRTQWLAAMPGNTPHTQLAGYDRWVAMANNASFAAQAAYDELVPAFEALFEREGRDWPRFYDAVRQLTQLPQPERHAALRALATNAQPLTPSKEKPGV</sequence>
<dbReference type="Pfam" id="PF10023">
    <property type="entry name" value="Aminopep"/>
    <property type="match status" value="1"/>
</dbReference>
<dbReference type="EMBL" id="VFPV01000001">
    <property type="protein sequence ID" value="TQN08426.1"/>
    <property type="molecule type" value="Genomic_DNA"/>
</dbReference>
<evidence type="ECO:0000313" key="2">
    <source>
        <dbReference type="Proteomes" id="UP000316993"/>
    </source>
</evidence>
<accession>A0A543LM23</accession>
<keyword evidence="1" id="KW-0645">Protease</keyword>
<dbReference type="GO" id="GO:0004177">
    <property type="term" value="F:aminopeptidase activity"/>
    <property type="evidence" value="ECO:0007669"/>
    <property type="project" value="UniProtKB-KW"/>
</dbReference>
<reference evidence="1 2" key="1">
    <citation type="submission" date="2019-06" db="EMBL/GenBank/DDBJ databases">
        <title>Genomic Encyclopedia of Archaeal and Bacterial Type Strains, Phase II (KMG-II): from individual species to whole genera.</title>
        <authorList>
            <person name="Goeker M."/>
        </authorList>
    </citation>
    <scope>NUCLEOTIDE SEQUENCE [LARGE SCALE GENOMIC DNA]</scope>
    <source>
        <strain evidence="1 2">DSM 7270</strain>
    </source>
</reference>
<gene>
    <name evidence="1" type="ORF">BDD18_1591</name>
</gene>
<name>A0A543LM23_9BURK</name>
<protein>
    <submittedName>
        <fullName evidence="1">Putative aminopeptidase</fullName>
    </submittedName>
</protein>
<evidence type="ECO:0000313" key="1">
    <source>
        <dbReference type="EMBL" id="TQN08426.1"/>
    </source>
</evidence>
<comment type="caution">
    <text evidence="1">The sequence shown here is derived from an EMBL/GenBank/DDBJ whole genome shotgun (WGS) entry which is preliminary data.</text>
</comment>
<proteinExistence type="predicted"/>
<dbReference type="AlphaFoldDB" id="A0A543LM23"/>